<reference evidence="3 4" key="1">
    <citation type="submission" date="2019-07" db="EMBL/GenBank/DDBJ databases">
        <title>De Novo Assembly of kiwifruit Actinidia rufa.</title>
        <authorList>
            <person name="Sugita-Konishi S."/>
            <person name="Sato K."/>
            <person name="Mori E."/>
            <person name="Abe Y."/>
            <person name="Kisaki G."/>
            <person name="Hamano K."/>
            <person name="Suezawa K."/>
            <person name="Otani M."/>
            <person name="Fukuda T."/>
            <person name="Manabe T."/>
            <person name="Gomi K."/>
            <person name="Tabuchi M."/>
            <person name="Akimitsu K."/>
            <person name="Kataoka I."/>
        </authorList>
    </citation>
    <scope>NUCLEOTIDE SEQUENCE [LARGE SCALE GENOMIC DNA]</scope>
    <source>
        <strain evidence="4">cv. Fuchu</strain>
    </source>
</reference>
<dbReference type="SMART" id="SM00054">
    <property type="entry name" value="EFh"/>
    <property type="match status" value="2"/>
</dbReference>
<evidence type="ECO:0000313" key="3">
    <source>
        <dbReference type="EMBL" id="GFY86868.1"/>
    </source>
</evidence>
<proteinExistence type="predicted"/>
<feature type="domain" description="EF-hand" evidence="2">
    <location>
        <begin position="20"/>
        <end position="55"/>
    </location>
</feature>
<organism evidence="3 4">
    <name type="scientific">Actinidia rufa</name>
    <dbReference type="NCBI Taxonomy" id="165716"/>
    <lineage>
        <taxon>Eukaryota</taxon>
        <taxon>Viridiplantae</taxon>
        <taxon>Streptophyta</taxon>
        <taxon>Embryophyta</taxon>
        <taxon>Tracheophyta</taxon>
        <taxon>Spermatophyta</taxon>
        <taxon>Magnoliopsida</taxon>
        <taxon>eudicotyledons</taxon>
        <taxon>Gunneridae</taxon>
        <taxon>Pentapetalae</taxon>
        <taxon>asterids</taxon>
        <taxon>Ericales</taxon>
        <taxon>Actinidiaceae</taxon>
        <taxon>Actinidia</taxon>
    </lineage>
</organism>
<evidence type="ECO:0000256" key="1">
    <source>
        <dbReference type="ARBA" id="ARBA00022837"/>
    </source>
</evidence>
<gene>
    <name evidence="3" type="ORF">Acr_05g0005070</name>
</gene>
<dbReference type="PROSITE" id="PS50222">
    <property type="entry name" value="EF_HAND_2"/>
    <property type="match status" value="2"/>
</dbReference>
<feature type="domain" description="EF-hand" evidence="2">
    <location>
        <begin position="69"/>
        <end position="91"/>
    </location>
</feature>
<name>A0A7J0EK87_9ERIC</name>
<dbReference type="InterPro" id="IPR011992">
    <property type="entry name" value="EF-hand-dom_pair"/>
</dbReference>
<dbReference type="OrthoDB" id="26525at2759"/>
<dbReference type="InterPro" id="IPR018247">
    <property type="entry name" value="EF_Hand_1_Ca_BS"/>
</dbReference>
<evidence type="ECO:0000313" key="4">
    <source>
        <dbReference type="Proteomes" id="UP000585474"/>
    </source>
</evidence>
<evidence type="ECO:0000259" key="2">
    <source>
        <dbReference type="PROSITE" id="PS50222"/>
    </source>
</evidence>
<dbReference type="CDD" id="cd00051">
    <property type="entry name" value="EFh"/>
    <property type="match status" value="1"/>
</dbReference>
<dbReference type="AlphaFoldDB" id="A0A7J0EK87"/>
<protein>
    <recommendedName>
        <fullName evidence="2">EF-hand domain-containing protein</fullName>
    </recommendedName>
</protein>
<accession>A0A7J0EK87</accession>
<dbReference type="Proteomes" id="UP000585474">
    <property type="component" value="Unassembled WGS sequence"/>
</dbReference>
<dbReference type="GO" id="GO:0005509">
    <property type="term" value="F:calcium ion binding"/>
    <property type="evidence" value="ECO:0007669"/>
    <property type="project" value="InterPro"/>
</dbReference>
<dbReference type="PROSITE" id="PS00018">
    <property type="entry name" value="EF_HAND_1"/>
    <property type="match status" value="2"/>
</dbReference>
<dbReference type="EMBL" id="BJWL01000005">
    <property type="protein sequence ID" value="GFY86868.1"/>
    <property type="molecule type" value="Genomic_DNA"/>
</dbReference>
<comment type="caution">
    <text evidence="3">The sequence shown here is derived from an EMBL/GenBank/DDBJ whole genome shotgun (WGS) entry which is preliminary data.</text>
</comment>
<sequence>MTQIHIGIRRSVPKSVQKPLAEDQLKAIFKKHDKNGDGRLCRKEVRGAFEELGACFPEWRAWRGLCNADANGDGFITEDELNGLVKYTMQLGYTIS</sequence>
<dbReference type="InterPro" id="IPR002048">
    <property type="entry name" value="EF_hand_dom"/>
</dbReference>
<dbReference type="Pfam" id="PF13499">
    <property type="entry name" value="EF-hand_7"/>
    <property type="match status" value="1"/>
</dbReference>
<dbReference type="Gene3D" id="1.10.238.10">
    <property type="entry name" value="EF-hand"/>
    <property type="match status" value="1"/>
</dbReference>
<keyword evidence="4" id="KW-1185">Reference proteome</keyword>
<dbReference type="SUPFAM" id="SSF47473">
    <property type="entry name" value="EF-hand"/>
    <property type="match status" value="1"/>
</dbReference>
<keyword evidence="1" id="KW-0106">Calcium</keyword>